<dbReference type="EMBL" id="AP014924">
    <property type="protein sequence ID" value="BAS26272.1"/>
    <property type="molecule type" value="Genomic_DNA"/>
</dbReference>
<dbReference type="SUPFAM" id="SSF56672">
    <property type="entry name" value="DNA/RNA polymerases"/>
    <property type="match status" value="1"/>
</dbReference>
<protein>
    <submittedName>
        <fullName evidence="2">RNA-directed DNA polymerase</fullName>
    </submittedName>
</protein>
<evidence type="ECO:0000259" key="1">
    <source>
        <dbReference type="PROSITE" id="PS50878"/>
    </source>
</evidence>
<keyword evidence="2" id="KW-0808">Transferase</keyword>
<proteinExistence type="predicted"/>
<dbReference type="AlphaFoldDB" id="A0A0K2SGW8"/>
<keyword evidence="2" id="KW-0695">RNA-directed DNA polymerase</keyword>
<dbReference type="InterPro" id="IPR030931">
    <property type="entry name" value="Group_II_RT_mat"/>
</dbReference>
<dbReference type="Pfam" id="PF00078">
    <property type="entry name" value="RVT_1"/>
    <property type="match status" value="1"/>
</dbReference>
<dbReference type="PANTHER" id="PTHR34047:SF8">
    <property type="entry name" value="PROTEIN YKFC"/>
    <property type="match status" value="1"/>
</dbReference>
<dbReference type="RefSeq" id="WP_068133647.1">
    <property type="nucleotide sequence ID" value="NZ_AP014924.1"/>
</dbReference>
<feature type="domain" description="Reverse transcriptase" evidence="1">
    <location>
        <begin position="66"/>
        <end position="314"/>
    </location>
</feature>
<dbReference type="OrthoDB" id="9793236at2"/>
<evidence type="ECO:0000313" key="2">
    <source>
        <dbReference type="EMBL" id="BAS26272.1"/>
    </source>
</evidence>
<dbReference type="PROSITE" id="PS50878">
    <property type="entry name" value="RT_POL"/>
    <property type="match status" value="1"/>
</dbReference>
<keyword evidence="2" id="KW-0548">Nucleotidyltransferase</keyword>
<dbReference type="GO" id="GO:0003964">
    <property type="term" value="F:RNA-directed DNA polymerase activity"/>
    <property type="evidence" value="ECO:0007669"/>
    <property type="project" value="UniProtKB-KW"/>
</dbReference>
<dbReference type="Proteomes" id="UP000065807">
    <property type="component" value="Chromosome"/>
</dbReference>
<dbReference type="KEGG" id="lpil:LIP_0415"/>
<evidence type="ECO:0000313" key="3">
    <source>
        <dbReference type="Proteomes" id="UP000065807"/>
    </source>
</evidence>
<dbReference type="STRING" id="1555112.LIP_0415"/>
<name>A0A0K2SGW8_LIMPI</name>
<dbReference type="PATRIC" id="fig|1555112.3.peg.433"/>
<reference evidence="3" key="2">
    <citation type="journal article" date="2016" name="Int. J. Syst. Evol. Microbiol.">
        <title>Complete genome sequence and cell structure of Limnochorda pilosa, a Gram-negative spore-former within the phylum Firmicutes.</title>
        <authorList>
            <person name="Watanabe M."/>
            <person name="Kojima H."/>
            <person name="Fukui M."/>
        </authorList>
    </citation>
    <scope>NUCLEOTIDE SEQUENCE [LARGE SCALE GENOMIC DNA]</scope>
    <source>
        <strain evidence="3">HC45</strain>
    </source>
</reference>
<dbReference type="PANTHER" id="PTHR34047">
    <property type="entry name" value="NUCLEAR INTRON MATURASE 1, MITOCHONDRIAL-RELATED"/>
    <property type="match status" value="1"/>
</dbReference>
<dbReference type="InterPro" id="IPR043502">
    <property type="entry name" value="DNA/RNA_pol_sf"/>
</dbReference>
<dbReference type="InterPro" id="IPR000477">
    <property type="entry name" value="RT_dom"/>
</dbReference>
<keyword evidence="3" id="KW-1185">Reference proteome</keyword>
<sequence>MNEGLERIAQRAKADRRCRFTALAHHLTEEFLRETWQGLNRKGAPGVDGATAAEYAANLDANLRMLVDGMKRRYYRAPHVRRVYIPKAGNLEKLRPLGVPTVEDRLLQAAVAHILSAIYEADFLECSYGFRPGRTAHQALAALRNEVMFGGAQWIFEADIRGFFDHLDHDWLMRMLDLRVGDPWILRLVRKWLSAGILDHGQVTVPEEGTPQGGPISPILANVYLHYALDLWFEKVVRPRCVGKATLIRFADDFVVFFQSETDARRFAAALPARLAKFTLTLAEEKTNLLPFGRRHWRLGQSHPYHFDFLGFRHHLGTDRKGRMAVVRIPSPKSVRKFLAEVKERLRQHMHDRPQDQQAALAAKLQGFYQYFSLWHTYRKLSVVRREVLRLWKCILEHRSQRGARTWAR</sequence>
<dbReference type="CDD" id="cd01651">
    <property type="entry name" value="RT_G2_intron"/>
    <property type="match status" value="1"/>
</dbReference>
<gene>
    <name evidence="2" type="ORF">LIP_0415</name>
</gene>
<accession>A0A0K2SGW8</accession>
<reference evidence="3" key="1">
    <citation type="submission" date="2015-07" db="EMBL/GenBank/DDBJ databases">
        <title>Complete genome sequence and phylogenetic analysis of Limnochorda pilosa.</title>
        <authorList>
            <person name="Watanabe M."/>
            <person name="Kojima H."/>
            <person name="Fukui M."/>
        </authorList>
    </citation>
    <scope>NUCLEOTIDE SEQUENCE [LARGE SCALE GENOMIC DNA]</scope>
    <source>
        <strain evidence="3">HC45</strain>
    </source>
</reference>
<dbReference type="InterPro" id="IPR051083">
    <property type="entry name" value="GrpII_Intron_Splice-Mob/Def"/>
</dbReference>
<dbReference type="NCBIfam" id="TIGR04416">
    <property type="entry name" value="group_II_RT_mat"/>
    <property type="match status" value="1"/>
</dbReference>
<organism evidence="2 3">
    <name type="scientific">Limnochorda pilosa</name>
    <dbReference type="NCBI Taxonomy" id="1555112"/>
    <lineage>
        <taxon>Bacteria</taxon>
        <taxon>Bacillati</taxon>
        <taxon>Bacillota</taxon>
        <taxon>Limnochordia</taxon>
        <taxon>Limnochordales</taxon>
        <taxon>Limnochordaceae</taxon>
        <taxon>Limnochorda</taxon>
    </lineage>
</organism>